<dbReference type="Gene3D" id="3.60.20.40">
    <property type="match status" value="1"/>
</dbReference>
<evidence type="ECO:0000313" key="7">
    <source>
        <dbReference type="EMBL" id="HJG79147.1"/>
    </source>
</evidence>
<comment type="caution">
    <text evidence="7">The sequence shown here is derived from an EMBL/GenBank/DDBJ whole genome shotgun (WGS) entry which is preliminary data.</text>
</comment>
<accession>A0A921MBU7</accession>
<reference evidence="7" key="2">
    <citation type="submission" date="2021-09" db="EMBL/GenBank/DDBJ databases">
        <authorList>
            <person name="Gilroy R."/>
        </authorList>
    </citation>
    <scope>NUCLEOTIDE SEQUENCE</scope>
    <source>
        <strain evidence="7">ChiGjej5B5-7349</strain>
    </source>
</reference>
<dbReference type="InterPro" id="IPR000101">
    <property type="entry name" value="GGT_peptidase"/>
</dbReference>
<sequence length="553" mass="58898">MAHHAGTRTGRPPILAARGMVTSPHYLASEAGNAALRRGGSAVDAAIATNTVLAVAYPHMSGLGGDCFMLLAGGPVDGVEALEANGPSAAAATRDFYAQAGVTGAIPMRGALAALTVPGAVDGWREAHERYGRLPWVDLFEDAILLAENGVAVSRSLADWIAADWSLLRQDDRIAEVFAAGETPLREGDLLRQPALATTLRGIAEGGARGYFYEGEFAQAFASALAQQGSPLTADDFAQYRAQWVEPISTAYRGKQVYQLPPATQGIAALQILNLLEGFDFSRIPEGGADYYHVIVEAVKLAFADRDEWLSDPAFVDIPLEKLLSQEYADERRQLIDRAVAMDGTAVEPGVRRGDEAERTAPTGDTVYFAAADADGLMVSIIQSPYHDFGSGIIAGETGVIPQNRGSFFSLDGTHPNALEPGKKTFHTIIPAMVLEDGEPVLAYGTMGGEGQPQTQAAVLTRILDYGFDVQQAIEAPRWLYGRTWGVSASDLKLEARIDPEVVRELTLRGQPVTIVPAWDGALGHAAAIRRHRDTGLYEGGADPRGDGQAVGH</sequence>
<dbReference type="AlphaFoldDB" id="A0A921MBU7"/>
<comment type="catalytic activity">
    <reaction evidence="3 6">
        <text>an N-terminal (5-L-glutamyl)-[peptide] + an alpha-amino acid = 5-L-glutamyl amino acid + an N-terminal L-alpha-aminoacyl-[peptide]</text>
        <dbReference type="Rhea" id="RHEA:23904"/>
        <dbReference type="Rhea" id="RHEA-COMP:9780"/>
        <dbReference type="Rhea" id="RHEA-COMP:9795"/>
        <dbReference type="ChEBI" id="CHEBI:77644"/>
        <dbReference type="ChEBI" id="CHEBI:78597"/>
        <dbReference type="ChEBI" id="CHEBI:78599"/>
        <dbReference type="ChEBI" id="CHEBI:78608"/>
        <dbReference type="EC" id="2.3.2.2"/>
    </reaction>
</comment>
<evidence type="ECO:0000313" key="8">
    <source>
        <dbReference type="Proteomes" id="UP000784435"/>
    </source>
</evidence>
<evidence type="ECO:0000256" key="6">
    <source>
        <dbReference type="RuleBase" id="RU368036"/>
    </source>
</evidence>
<dbReference type="EMBL" id="DYUK01000040">
    <property type="protein sequence ID" value="HJG79147.1"/>
    <property type="molecule type" value="Genomic_DNA"/>
</dbReference>
<dbReference type="GO" id="GO:0036374">
    <property type="term" value="F:glutathione hydrolase activity"/>
    <property type="evidence" value="ECO:0007669"/>
    <property type="project" value="UniProtKB-UniRule"/>
</dbReference>
<dbReference type="EC" id="2.3.2.2" evidence="6"/>
<keyword evidence="6" id="KW-0865">Zymogen</keyword>
<keyword evidence="6 7" id="KW-0808">Transferase</keyword>
<comment type="subunit">
    <text evidence="6">This enzyme consists of two polypeptide chains, which are synthesized in precursor form from a single polypeptide.</text>
</comment>
<protein>
    <recommendedName>
        <fullName evidence="6">Glutathione hydrolase proenzyme</fullName>
        <ecNumber evidence="6">2.3.2.2</ecNumber>
        <ecNumber evidence="6">3.4.19.13</ecNumber>
    </recommendedName>
    <component>
        <recommendedName>
            <fullName evidence="6">Glutathione hydrolase large chain</fullName>
        </recommendedName>
    </component>
    <component>
        <recommendedName>
            <fullName evidence="6">Glutathione hydrolase small chain</fullName>
        </recommendedName>
    </component>
</protein>
<dbReference type="NCBIfam" id="TIGR00066">
    <property type="entry name" value="g_glut_trans"/>
    <property type="match status" value="1"/>
</dbReference>
<feature type="active site" description="Nucleophile" evidence="4">
    <location>
        <position position="366"/>
    </location>
</feature>
<comment type="PTM">
    <text evidence="6">Cleaved by autocatalysis into a large and a small subunit.</text>
</comment>
<name>A0A921MBU7_9MICO</name>
<gene>
    <name evidence="7" type="primary">ggt</name>
    <name evidence="7" type="ORF">K8V08_01910</name>
</gene>
<dbReference type="SUPFAM" id="SSF56235">
    <property type="entry name" value="N-terminal nucleophile aminohydrolases (Ntn hydrolases)"/>
    <property type="match status" value="1"/>
</dbReference>
<proteinExistence type="inferred from homology"/>
<dbReference type="Pfam" id="PF01019">
    <property type="entry name" value="G_glu_transpept"/>
    <property type="match status" value="1"/>
</dbReference>
<organism evidence="7 8">
    <name type="scientific">Brevibacterium senegalense</name>
    <dbReference type="NCBI Taxonomy" id="1033736"/>
    <lineage>
        <taxon>Bacteria</taxon>
        <taxon>Bacillati</taxon>
        <taxon>Actinomycetota</taxon>
        <taxon>Actinomycetes</taxon>
        <taxon>Micrococcales</taxon>
        <taxon>Brevibacteriaceae</taxon>
        <taxon>Brevibacterium</taxon>
    </lineage>
</organism>
<keyword evidence="6" id="KW-0378">Hydrolase</keyword>
<dbReference type="InterPro" id="IPR043137">
    <property type="entry name" value="GGT_ssub_C"/>
</dbReference>
<feature type="binding site" evidence="5">
    <location>
        <position position="449"/>
    </location>
    <ligand>
        <name>L-glutamate</name>
        <dbReference type="ChEBI" id="CHEBI:29985"/>
    </ligand>
</feature>
<dbReference type="Proteomes" id="UP000784435">
    <property type="component" value="Unassembled WGS sequence"/>
</dbReference>
<reference evidence="7" key="1">
    <citation type="journal article" date="2021" name="PeerJ">
        <title>Extensive microbial diversity within the chicken gut microbiome revealed by metagenomics and culture.</title>
        <authorList>
            <person name="Gilroy R."/>
            <person name="Ravi A."/>
            <person name="Getino M."/>
            <person name="Pursley I."/>
            <person name="Horton D.L."/>
            <person name="Alikhan N.F."/>
            <person name="Baker D."/>
            <person name="Gharbi K."/>
            <person name="Hall N."/>
            <person name="Watson M."/>
            <person name="Adriaenssens E.M."/>
            <person name="Foster-Nyarko E."/>
            <person name="Jarju S."/>
            <person name="Secka A."/>
            <person name="Antonio M."/>
            <person name="Oren A."/>
            <person name="Chaudhuri R.R."/>
            <person name="La Ragione R."/>
            <person name="Hildebrand F."/>
            <person name="Pallen M.J."/>
        </authorList>
    </citation>
    <scope>NUCLEOTIDE SEQUENCE</scope>
    <source>
        <strain evidence="7">ChiGjej5B5-7349</strain>
    </source>
</reference>
<comment type="catalytic activity">
    <reaction evidence="2 6">
        <text>glutathione + H2O = L-cysteinylglycine + L-glutamate</text>
        <dbReference type="Rhea" id="RHEA:28807"/>
        <dbReference type="ChEBI" id="CHEBI:15377"/>
        <dbReference type="ChEBI" id="CHEBI:29985"/>
        <dbReference type="ChEBI" id="CHEBI:57925"/>
        <dbReference type="ChEBI" id="CHEBI:61694"/>
        <dbReference type="EC" id="3.4.19.13"/>
    </reaction>
</comment>
<comment type="catalytic activity">
    <reaction evidence="1 6">
        <text>an S-substituted glutathione + H2O = an S-substituted L-cysteinylglycine + L-glutamate</text>
        <dbReference type="Rhea" id="RHEA:59468"/>
        <dbReference type="ChEBI" id="CHEBI:15377"/>
        <dbReference type="ChEBI" id="CHEBI:29985"/>
        <dbReference type="ChEBI" id="CHEBI:90779"/>
        <dbReference type="ChEBI" id="CHEBI:143103"/>
        <dbReference type="EC" id="3.4.19.13"/>
    </reaction>
</comment>
<evidence type="ECO:0000256" key="4">
    <source>
        <dbReference type="PIRSR" id="PIRSR600101-1"/>
    </source>
</evidence>
<evidence type="ECO:0000256" key="3">
    <source>
        <dbReference type="ARBA" id="ARBA00047417"/>
    </source>
</evidence>
<keyword evidence="6" id="KW-0317">Glutathione biosynthesis</keyword>
<dbReference type="InterPro" id="IPR052896">
    <property type="entry name" value="GGT-like_enzyme"/>
</dbReference>
<dbReference type="InterPro" id="IPR029055">
    <property type="entry name" value="Ntn_hydrolases_N"/>
</dbReference>
<dbReference type="GO" id="GO:0103068">
    <property type="term" value="F:leukotriene C4 gamma-glutamyl transferase activity"/>
    <property type="evidence" value="ECO:0007669"/>
    <property type="project" value="UniProtKB-EC"/>
</dbReference>
<dbReference type="PANTHER" id="PTHR43881:SF1">
    <property type="entry name" value="GAMMA-GLUTAMYLTRANSPEPTIDASE (AFU_ORTHOLOGUE AFUA_4G13580)"/>
    <property type="match status" value="1"/>
</dbReference>
<dbReference type="PANTHER" id="PTHR43881">
    <property type="entry name" value="GAMMA-GLUTAMYLTRANSPEPTIDASE (AFU_ORTHOLOGUE AFUA_4G13580)"/>
    <property type="match status" value="1"/>
</dbReference>
<dbReference type="Gene3D" id="1.10.246.130">
    <property type="match status" value="1"/>
</dbReference>
<evidence type="ECO:0000256" key="5">
    <source>
        <dbReference type="PIRSR" id="PIRSR600101-2"/>
    </source>
</evidence>
<comment type="similarity">
    <text evidence="6">Belongs to the gamma-glutamyltransferase family.</text>
</comment>
<dbReference type="GO" id="GO:0006750">
    <property type="term" value="P:glutathione biosynthetic process"/>
    <property type="evidence" value="ECO:0007669"/>
    <property type="project" value="UniProtKB-KW"/>
</dbReference>
<comment type="pathway">
    <text evidence="6">Sulfur metabolism; glutathione metabolism.</text>
</comment>
<dbReference type="InterPro" id="IPR043138">
    <property type="entry name" value="GGT_lsub"/>
</dbReference>
<evidence type="ECO:0000256" key="2">
    <source>
        <dbReference type="ARBA" id="ARBA00001089"/>
    </source>
</evidence>
<dbReference type="GO" id="GO:0006751">
    <property type="term" value="P:glutathione catabolic process"/>
    <property type="evidence" value="ECO:0007669"/>
    <property type="project" value="UniProtKB-UniRule"/>
</dbReference>
<dbReference type="EC" id="3.4.19.13" evidence="6"/>
<evidence type="ECO:0000256" key="1">
    <source>
        <dbReference type="ARBA" id="ARBA00001049"/>
    </source>
</evidence>
<dbReference type="PRINTS" id="PR01210">
    <property type="entry name" value="GGTRANSPTASE"/>
</dbReference>
<keyword evidence="6 7" id="KW-0012">Acyltransferase</keyword>